<dbReference type="Proteomes" id="UP000734854">
    <property type="component" value="Unassembled WGS sequence"/>
</dbReference>
<dbReference type="PANTHER" id="PTHR33513">
    <property type="entry name" value="OS06G0523300 PROTEIN"/>
    <property type="match status" value="1"/>
</dbReference>
<comment type="caution">
    <text evidence="2">The sequence shown here is derived from an EMBL/GenBank/DDBJ whole genome shotgun (WGS) entry which is preliminary data.</text>
</comment>
<dbReference type="EMBL" id="JACMSC010000014">
    <property type="protein sequence ID" value="KAG6490042.1"/>
    <property type="molecule type" value="Genomic_DNA"/>
</dbReference>
<evidence type="ECO:0000259" key="1">
    <source>
        <dbReference type="Pfam" id="PF24847"/>
    </source>
</evidence>
<sequence length="126" mass="14005">MNLCEISLINNQYCCAIKGLPRGSLECSGRGKQTGTISIGSMDRGLSTAANGKERVPQAKDIRSSNRCSFHMPLHYPRYTGADYESMPEWMLDRLLSDYGILIDAAVDVDSKRRFAMGTFLWPAAH</sequence>
<evidence type="ECO:0000313" key="3">
    <source>
        <dbReference type="Proteomes" id="UP000734854"/>
    </source>
</evidence>
<keyword evidence="3" id="KW-1185">Reference proteome</keyword>
<reference evidence="2 3" key="1">
    <citation type="submission" date="2020-08" db="EMBL/GenBank/DDBJ databases">
        <title>Plant Genome Project.</title>
        <authorList>
            <person name="Zhang R.-G."/>
        </authorList>
    </citation>
    <scope>NUCLEOTIDE SEQUENCE [LARGE SCALE GENOMIC DNA]</scope>
    <source>
        <tissue evidence="2">Rhizome</tissue>
    </source>
</reference>
<dbReference type="AlphaFoldDB" id="A0A8J5FKC0"/>
<organism evidence="2 3">
    <name type="scientific">Zingiber officinale</name>
    <name type="common">Ginger</name>
    <name type="synonym">Amomum zingiber</name>
    <dbReference type="NCBI Taxonomy" id="94328"/>
    <lineage>
        <taxon>Eukaryota</taxon>
        <taxon>Viridiplantae</taxon>
        <taxon>Streptophyta</taxon>
        <taxon>Embryophyta</taxon>
        <taxon>Tracheophyta</taxon>
        <taxon>Spermatophyta</taxon>
        <taxon>Magnoliopsida</taxon>
        <taxon>Liliopsida</taxon>
        <taxon>Zingiberales</taxon>
        <taxon>Zingiberaceae</taxon>
        <taxon>Zingiber</taxon>
    </lineage>
</organism>
<evidence type="ECO:0000313" key="2">
    <source>
        <dbReference type="EMBL" id="KAG6490042.1"/>
    </source>
</evidence>
<protein>
    <recommendedName>
        <fullName evidence="1">DUF7722 domain-containing protein</fullName>
    </recommendedName>
</protein>
<name>A0A8J5FKC0_ZINOF</name>
<gene>
    <name evidence="2" type="ORF">ZIOFF_051324</name>
</gene>
<feature type="domain" description="DUF7722" evidence="1">
    <location>
        <begin position="76"/>
        <end position="123"/>
    </location>
</feature>
<accession>A0A8J5FKC0</accession>
<dbReference type="PANTHER" id="PTHR33513:SF4">
    <property type="entry name" value="GB|AAF04428.1"/>
    <property type="match status" value="1"/>
</dbReference>
<proteinExistence type="predicted"/>
<dbReference type="Pfam" id="PF24847">
    <property type="entry name" value="DUF7722"/>
    <property type="match status" value="1"/>
</dbReference>
<dbReference type="InterPro" id="IPR056139">
    <property type="entry name" value="DUF7722"/>
</dbReference>